<organism evidence="1 2">
    <name type="scientific">Neisseria sicca VK64</name>
    <dbReference type="NCBI Taxonomy" id="1095748"/>
    <lineage>
        <taxon>Bacteria</taxon>
        <taxon>Pseudomonadati</taxon>
        <taxon>Pseudomonadota</taxon>
        <taxon>Betaproteobacteria</taxon>
        <taxon>Neisseriales</taxon>
        <taxon>Neisseriaceae</taxon>
        <taxon>Neisseria</taxon>
    </lineage>
</organism>
<dbReference type="EMBL" id="AJMT01000103">
    <property type="protein sequence ID" value="EIG28613.1"/>
    <property type="molecule type" value="Genomic_DNA"/>
</dbReference>
<gene>
    <name evidence="1" type="ORF">HMPREF1051_2722</name>
</gene>
<sequence>MPYLKSVLRKGSSELGKQDDFVVLSLDFYARRTVKSLIK</sequence>
<reference evidence="1 2" key="1">
    <citation type="submission" date="2012-04" db="EMBL/GenBank/DDBJ databases">
        <authorList>
            <person name="Harkins D.M."/>
            <person name="Madupu R."/>
            <person name="Durkin A.S."/>
            <person name="Torralba M."/>
            <person name="Methe B."/>
            <person name="Sutton G.G."/>
            <person name="Nelson K.E."/>
        </authorList>
    </citation>
    <scope>NUCLEOTIDE SEQUENCE [LARGE SCALE GENOMIC DNA]</scope>
    <source>
        <strain evidence="1 2">VK64</strain>
    </source>
</reference>
<dbReference type="PATRIC" id="fig|1095748.3.peg.1399"/>
<protein>
    <submittedName>
        <fullName evidence="1">Uncharacterized protein</fullName>
    </submittedName>
</protein>
<proteinExistence type="predicted"/>
<comment type="caution">
    <text evidence="1">The sequence shown here is derived from an EMBL/GenBank/DDBJ whole genome shotgun (WGS) entry which is preliminary data.</text>
</comment>
<name>I2NS02_NEISI</name>
<dbReference type="Proteomes" id="UP000004473">
    <property type="component" value="Unassembled WGS sequence"/>
</dbReference>
<evidence type="ECO:0000313" key="2">
    <source>
        <dbReference type="Proteomes" id="UP000004473"/>
    </source>
</evidence>
<evidence type="ECO:0000313" key="1">
    <source>
        <dbReference type="EMBL" id="EIG28613.1"/>
    </source>
</evidence>
<accession>I2NS02</accession>
<dbReference type="AlphaFoldDB" id="I2NS02"/>